<dbReference type="EMBL" id="VULZ01000003">
    <property type="protein sequence ID" value="MSS14313.1"/>
    <property type="molecule type" value="Genomic_DNA"/>
</dbReference>
<keyword evidence="3 10" id="KW-0444">Lipid biosynthesis</keyword>
<keyword evidence="4 10" id="KW-0808">Transferase</keyword>
<evidence type="ECO:0000256" key="9">
    <source>
        <dbReference type="ARBA" id="ARBA00046608"/>
    </source>
</evidence>
<sequence length="368" mass="39406">MGGFKVAEEIRIALDAMGGDHAPGEIVKGAVHAAMHHDGMRIILVGRQEEVRRALEEETQAAKADASALPGWQDRISIRDAREVISTSEHPVDAIMHKRDSSMVVALTMVKKGEADAVASAGNSGALMVGGQGIVGRVRGVQRPPFGTLIPTKRGVLLLVDSGANVDARPQFLAQWAKLGTIYMQSSLGIKSPKVGIVNIGAEEEKGNQLVKDTYPLLKKMHEDGEINFGGSCEARDIPEGEFDVVVCDGFVGNVVLKMYEGVAKVLLSEMKAGLLSSTRSKIGALLIKPALKKTLKKFDSSQYGGAPIIGLTGLVVKMHGSSKAVEVERAMDQCVQYREQRIADRIQDYAAGEKKKQDAARAAEKGV</sequence>
<accession>A0A6L5X4J7</accession>
<evidence type="ECO:0000256" key="2">
    <source>
        <dbReference type="ARBA" id="ARBA00022490"/>
    </source>
</evidence>
<evidence type="ECO:0000256" key="10">
    <source>
        <dbReference type="HAMAP-Rule" id="MF_00019"/>
    </source>
</evidence>
<evidence type="ECO:0000313" key="11">
    <source>
        <dbReference type="EMBL" id="MSS14313.1"/>
    </source>
</evidence>
<dbReference type="NCBIfam" id="TIGR00182">
    <property type="entry name" value="plsX"/>
    <property type="match status" value="1"/>
</dbReference>
<dbReference type="GO" id="GO:0006633">
    <property type="term" value="P:fatty acid biosynthetic process"/>
    <property type="evidence" value="ECO:0007669"/>
    <property type="project" value="UniProtKB-UniRule"/>
</dbReference>
<evidence type="ECO:0000256" key="3">
    <source>
        <dbReference type="ARBA" id="ARBA00022516"/>
    </source>
</evidence>
<gene>
    <name evidence="10 11" type="primary">plsX</name>
    <name evidence="11" type="ORF">FYJ35_04510</name>
</gene>
<name>A0A6L5X4J7_9FIRM</name>
<comment type="pathway">
    <text evidence="10">Lipid metabolism; phospholipid metabolism.</text>
</comment>
<keyword evidence="6 10" id="KW-0594">Phospholipid biosynthesis</keyword>
<evidence type="ECO:0000256" key="8">
    <source>
        <dbReference type="ARBA" id="ARBA00024069"/>
    </source>
</evidence>
<dbReference type="GO" id="GO:0005737">
    <property type="term" value="C:cytoplasm"/>
    <property type="evidence" value="ECO:0007669"/>
    <property type="project" value="UniProtKB-SubCell"/>
</dbReference>
<comment type="catalytic activity">
    <reaction evidence="1 10">
        <text>a fatty acyl-[ACP] + phosphate = an acyl phosphate + holo-[ACP]</text>
        <dbReference type="Rhea" id="RHEA:42292"/>
        <dbReference type="Rhea" id="RHEA-COMP:9685"/>
        <dbReference type="Rhea" id="RHEA-COMP:14125"/>
        <dbReference type="ChEBI" id="CHEBI:43474"/>
        <dbReference type="ChEBI" id="CHEBI:59918"/>
        <dbReference type="ChEBI" id="CHEBI:64479"/>
        <dbReference type="ChEBI" id="CHEBI:138651"/>
        <dbReference type="EC" id="2.3.1.274"/>
    </reaction>
</comment>
<dbReference type="Gene3D" id="3.40.718.10">
    <property type="entry name" value="Isopropylmalate Dehydrogenase"/>
    <property type="match status" value="1"/>
</dbReference>
<dbReference type="EC" id="2.3.1.274" evidence="8 10"/>
<dbReference type="AlphaFoldDB" id="A0A6L5X4J7"/>
<dbReference type="HAMAP" id="MF_00019">
    <property type="entry name" value="PlsX"/>
    <property type="match status" value="1"/>
</dbReference>
<evidence type="ECO:0000256" key="1">
    <source>
        <dbReference type="ARBA" id="ARBA00001232"/>
    </source>
</evidence>
<dbReference type="GO" id="GO:0008654">
    <property type="term" value="P:phospholipid biosynthetic process"/>
    <property type="evidence" value="ECO:0007669"/>
    <property type="project" value="UniProtKB-KW"/>
</dbReference>
<dbReference type="GO" id="GO:0043811">
    <property type="term" value="F:phosphate:acyl-[acyl carrier protein] acyltransferase activity"/>
    <property type="evidence" value="ECO:0007669"/>
    <property type="project" value="UniProtKB-UniRule"/>
</dbReference>
<keyword evidence="7 10" id="KW-1208">Phospholipid metabolism</keyword>
<comment type="caution">
    <text evidence="11">The sequence shown here is derived from an EMBL/GenBank/DDBJ whole genome shotgun (WGS) entry which is preliminary data.</text>
</comment>
<evidence type="ECO:0000256" key="4">
    <source>
        <dbReference type="ARBA" id="ARBA00022679"/>
    </source>
</evidence>
<comment type="function">
    <text evidence="10">Catalyzes the reversible formation of acyl-phosphate (acyl-PO(4)) from acyl-[acyl-carrier-protein] (acyl-ACP). This enzyme utilizes acyl-ACP as fatty acyl donor, but not acyl-CoA.</text>
</comment>
<comment type="subunit">
    <text evidence="9 10">Homodimer. Probably interacts with PlsY.</text>
</comment>
<protein>
    <recommendedName>
        <fullName evidence="8 10">Phosphate acyltransferase</fullName>
        <ecNumber evidence="8 10">2.3.1.274</ecNumber>
    </recommendedName>
    <alternativeName>
        <fullName evidence="10">Acyl-ACP phosphotransacylase</fullName>
    </alternativeName>
    <alternativeName>
        <fullName evidence="10">Acyl-[acyl-carrier-protein]--phosphate acyltransferase</fullName>
    </alternativeName>
    <alternativeName>
        <fullName evidence="10">Phosphate-acyl-ACP acyltransferase</fullName>
    </alternativeName>
</protein>
<evidence type="ECO:0000256" key="6">
    <source>
        <dbReference type="ARBA" id="ARBA00023209"/>
    </source>
</evidence>
<comment type="similarity">
    <text evidence="10">Belongs to the PlsX family.</text>
</comment>
<reference evidence="11 12" key="1">
    <citation type="submission" date="2019-08" db="EMBL/GenBank/DDBJ databases">
        <title>In-depth cultivation of the pig gut microbiome towards novel bacterial diversity and tailored functional studies.</title>
        <authorList>
            <person name="Wylensek D."/>
            <person name="Hitch T.C.A."/>
            <person name="Clavel T."/>
        </authorList>
    </citation>
    <scope>NUCLEOTIDE SEQUENCE [LARGE SCALE GENOMIC DNA]</scope>
    <source>
        <strain evidence="11 12">Oil+RF-744-WCA-WT-11</strain>
    </source>
</reference>
<dbReference type="SUPFAM" id="SSF53659">
    <property type="entry name" value="Isocitrate/Isopropylmalate dehydrogenase-like"/>
    <property type="match status" value="1"/>
</dbReference>
<dbReference type="PIRSF" id="PIRSF002465">
    <property type="entry name" value="Phsphlp_syn_PlsX"/>
    <property type="match status" value="1"/>
</dbReference>
<dbReference type="UniPathway" id="UPA00085"/>
<comment type="subcellular location">
    <subcellularLocation>
        <location evidence="10">Cytoplasm</location>
    </subcellularLocation>
    <text evidence="10">Associated with the membrane possibly through PlsY.</text>
</comment>
<dbReference type="PANTHER" id="PTHR30100:SF1">
    <property type="entry name" value="PHOSPHATE ACYLTRANSFERASE"/>
    <property type="match status" value="1"/>
</dbReference>
<keyword evidence="12" id="KW-1185">Reference proteome</keyword>
<proteinExistence type="inferred from homology"/>
<organism evidence="11 12">
    <name type="scientific">Porcincola intestinalis</name>
    <dbReference type="NCBI Taxonomy" id="2606632"/>
    <lineage>
        <taxon>Bacteria</taxon>
        <taxon>Bacillati</taxon>
        <taxon>Bacillota</taxon>
        <taxon>Clostridia</taxon>
        <taxon>Lachnospirales</taxon>
        <taxon>Lachnospiraceae</taxon>
        <taxon>Porcincola</taxon>
    </lineage>
</organism>
<evidence type="ECO:0000313" key="12">
    <source>
        <dbReference type="Proteomes" id="UP000481852"/>
    </source>
</evidence>
<keyword evidence="5 10" id="KW-0443">Lipid metabolism</keyword>
<dbReference type="InterPro" id="IPR003664">
    <property type="entry name" value="FA_synthesis"/>
</dbReference>
<dbReference type="InterPro" id="IPR012281">
    <property type="entry name" value="Phospholipid_synth_PlsX-like"/>
</dbReference>
<dbReference type="Pfam" id="PF02504">
    <property type="entry name" value="FA_synthesis"/>
    <property type="match status" value="1"/>
</dbReference>
<dbReference type="Proteomes" id="UP000481852">
    <property type="component" value="Unassembled WGS sequence"/>
</dbReference>
<dbReference type="PANTHER" id="PTHR30100">
    <property type="entry name" value="FATTY ACID/PHOSPHOLIPID SYNTHESIS PROTEIN PLSX"/>
    <property type="match status" value="1"/>
</dbReference>
<keyword evidence="11" id="KW-0012">Acyltransferase</keyword>
<evidence type="ECO:0000256" key="5">
    <source>
        <dbReference type="ARBA" id="ARBA00023098"/>
    </source>
</evidence>
<keyword evidence="2 10" id="KW-0963">Cytoplasm</keyword>
<evidence type="ECO:0000256" key="7">
    <source>
        <dbReference type="ARBA" id="ARBA00023264"/>
    </source>
</evidence>